<dbReference type="GO" id="GO:0005737">
    <property type="term" value="C:cytoplasm"/>
    <property type="evidence" value="ECO:0007669"/>
    <property type="project" value="UniProtKB-SubCell"/>
</dbReference>
<reference evidence="13 14" key="1">
    <citation type="submission" date="2017-02" db="EMBL/GenBank/DDBJ databases">
        <authorList>
            <person name="Peterson S.W."/>
        </authorList>
    </citation>
    <scope>NUCLEOTIDE SEQUENCE [LARGE SCALE GENOMIC DNA]</scope>
    <source>
        <strain evidence="13 14">ATCC 700028</strain>
    </source>
</reference>
<evidence type="ECO:0000256" key="4">
    <source>
        <dbReference type="ARBA" id="ARBA00022516"/>
    </source>
</evidence>
<feature type="domain" description="Beta-ketoacyl-[acyl-carrier-protein] synthase III N-terminal" evidence="12">
    <location>
        <begin position="110"/>
        <end position="187"/>
    </location>
</feature>
<dbReference type="InterPro" id="IPR004655">
    <property type="entry name" value="FabH"/>
</dbReference>
<name>A0A1T4L028_9FUSO</name>
<dbReference type="RefSeq" id="WP_078693229.1">
    <property type="nucleotide sequence ID" value="NZ_FUWX01000005.1"/>
</dbReference>
<keyword evidence="14" id="KW-1185">Reference proteome</keyword>
<dbReference type="CDD" id="cd00830">
    <property type="entry name" value="KAS_III"/>
    <property type="match status" value="1"/>
</dbReference>
<comment type="subcellular location">
    <subcellularLocation>
        <location evidence="10">Cytoplasm</location>
    </subcellularLocation>
</comment>
<dbReference type="STRING" id="180163.SAMN02745174_00697"/>
<feature type="active site" evidence="10">
    <location>
        <position position="285"/>
    </location>
</feature>
<dbReference type="InterPro" id="IPR013747">
    <property type="entry name" value="ACP_syn_III_C"/>
</dbReference>
<dbReference type="EC" id="2.3.1.180" evidence="3 10"/>
<feature type="active site" evidence="10">
    <location>
        <position position="115"/>
    </location>
</feature>
<feature type="region of interest" description="ACP-binding" evidence="10">
    <location>
        <begin position="256"/>
        <end position="260"/>
    </location>
</feature>
<dbReference type="InterPro" id="IPR013751">
    <property type="entry name" value="ACP_syn_III_N"/>
</dbReference>
<dbReference type="FunFam" id="3.40.47.10:FF:000004">
    <property type="entry name" value="3-oxoacyl-[acyl-carrier-protein] synthase 3"/>
    <property type="match status" value="1"/>
</dbReference>
<evidence type="ECO:0000256" key="10">
    <source>
        <dbReference type="HAMAP-Rule" id="MF_01815"/>
    </source>
</evidence>
<feature type="domain" description="Beta-ketoacyl-[acyl-carrier-protein] synthase III C-terminal" evidence="11">
    <location>
        <begin position="240"/>
        <end position="328"/>
    </location>
</feature>
<evidence type="ECO:0000256" key="9">
    <source>
        <dbReference type="ARBA" id="ARBA00051096"/>
    </source>
</evidence>
<keyword evidence="7 10" id="KW-0443">Lipid metabolism</keyword>
<proteinExistence type="inferred from homology"/>
<dbReference type="OrthoDB" id="9815506at2"/>
<evidence type="ECO:0000313" key="14">
    <source>
        <dbReference type="Proteomes" id="UP000191153"/>
    </source>
</evidence>
<dbReference type="SUPFAM" id="SSF53901">
    <property type="entry name" value="Thiolase-like"/>
    <property type="match status" value="1"/>
</dbReference>
<accession>A0A1T4L028</accession>
<comment type="similarity">
    <text evidence="2 10">Belongs to the thiolase-like superfamily. FabH family.</text>
</comment>
<dbReference type="AlphaFoldDB" id="A0A1T4L028"/>
<dbReference type="Proteomes" id="UP000191153">
    <property type="component" value="Unassembled WGS sequence"/>
</dbReference>
<comment type="subunit">
    <text evidence="10">Homodimer.</text>
</comment>
<protein>
    <recommendedName>
        <fullName evidence="3 10">Beta-ketoacyl-[acyl-carrier-protein] synthase III</fullName>
        <shortName evidence="10">Beta-ketoacyl-ACP synthase III</shortName>
        <shortName evidence="10">KAS III</shortName>
        <ecNumber evidence="3 10">2.3.1.180</ecNumber>
    </recommendedName>
    <alternativeName>
        <fullName evidence="10">3-oxoacyl-[acyl-carrier-protein] synthase 3</fullName>
    </alternativeName>
    <alternativeName>
        <fullName evidence="10">3-oxoacyl-[acyl-carrier-protein] synthase III</fullName>
    </alternativeName>
</protein>
<evidence type="ECO:0000256" key="6">
    <source>
        <dbReference type="ARBA" id="ARBA00022832"/>
    </source>
</evidence>
<sequence length="330" mass="35284">MSFKNVGIVGLGTYVPEKIMTNYEFEKIVDTSDEWIKTRTGIEERRFAAPDQGASDLAVEASKKALKAANLNPEDIDFIILATGTPDYLIQNTACLVQEKLGAVNAAAVDINAACSGFVYGLTMGSSLIKSNMYKRILVIGTEVLSRAIDMEDRNTCVLFGDGAAAAILSEVEEGYGILSHYLAAEGEDGGALRTPAGGSKTPVTSEVLEKRENFLKMKGQEVFKFAVKALPKATLGAMKSANITPEDISMVFPHQANVRIIEAAAKRIGISVDKFYLNLNKYGNTSSASIGLALGEALEKGLVKKGDVIALTGFGAGLTYGSLIIKWCY</sequence>
<dbReference type="EMBL" id="FUWX01000005">
    <property type="protein sequence ID" value="SJZ48082.1"/>
    <property type="molecule type" value="Genomic_DNA"/>
</dbReference>
<keyword evidence="4 10" id="KW-0444">Lipid biosynthesis</keyword>
<dbReference type="HAMAP" id="MF_01815">
    <property type="entry name" value="FabH"/>
    <property type="match status" value="1"/>
</dbReference>
<feature type="active site" evidence="10">
    <location>
        <position position="255"/>
    </location>
</feature>
<evidence type="ECO:0000256" key="7">
    <source>
        <dbReference type="ARBA" id="ARBA00023098"/>
    </source>
</evidence>
<keyword evidence="10" id="KW-0963">Cytoplasm</keyword>
<dbReference type="GO" id="GO:0006633">
    <property type="term" value="P:fatty acid biosynthetic process"/>
    <property type="evidence" value="ECO:0007669"/>
    <property type="project" value="UniProtKB-UniRule"/>
</dbReference>
<evidence type="ECO:0000256" key="2">
    <source>
        <dbReference type="ARBA" id="ARBA00008642"/>
    </source>
</evidence>
<dbReference type="Pfam" id="PF08545">
    <property type="entry name" value="ACP_syn_III"/>
    <property type="match status" value="1"/>
</dbReference>
<comment type="pathway">
    <text evidence="1 10">Lipid metabolism; fatty acid biosynthesis.</text>
</comment>
<dbReference type="GO" id="GO:0004315">
    <property type="term" value="F:3-oxoacyl-[acyl-carrier-protein] synthase activity"/>
    <property type="evidence" value="ECO:0007669"/>
    <property type="project" value="InterPro"/>
</dbReference>
<evidence type="ECO:0000313" key="13">
    <source>
        <dbReference type="EMBL" id="SJZ48082.1"/>
    </source>
</evidence>
<gene>
    <name evidence="10" type="primary">fabH</name>
    <name evidence="13" type="ORF">SAMN02745174_00697</name>
</gene>
<evidence type="ECO:0000256" key="5">
    <source>
        <dbReference type="ARBA" id="ARBA00022679"/>
    </source>
</evidence>
<comment type="function">
    <text evidence="10">Catalyzes the condensation reaction of fatty acid synthesis by the addition to an acyl acceptor of two carbons from malonyl-ACP. Catalyzes the first condensation reaction which initiates fatty acid synthesis and may therefore play a role in governing the total rate of fatty acid production. Possesses both acetoacetyl-ACP synthase and acetyl transacylase activities. Its substrate specificity determines the biosynthesis of branched-chain and/or straight-chain of fatty acids.</text>
</comment>
<dbReference type="InterPro" id="IPR016039">
    <property type="entry name" value="Thiolase-like"/>
</dbReference>
<dbReference type="NCBIfam" id="TIGR00747">
    <property type="entry name" value="fabH"/>
    <property type="match status" value="1"/>
</dbReference>
<keyword evidence="5 10" id="KW-0808">Transferase</keyword>
<evidence type="ECO:0000259" key="12">
    <source>
        <dbReference type="Pfam" id="PF08545"/>
    </source>
</evidence>
<keyword evidence="10" id="KW-0511">Multifunctional enzyme</keyword>
<evidence type="ECO:0000259" key="11">
    <source>
        <dbReference type="Pfam" id="PF08541"/>
    </source>
</evidence>
<dbReference type="PANTHER" id="PTHR43091:SF1">
    <property type="entry name" value="BETA-KETOACYL-[ACYL-CARRIER-PROTEIN] SYNTHASE III, CHLOROPLASTIC"/>
    <property type="match status" value="1"/>
</dbReference>
<evidence type="ECO:0000256" key="8">
    <source>
        <dbReference type="ARBA" id="ARBA00023160"/>
    </source>
</evidence>
<keyword evidence="10" id="KW-0012">Acyltransferase</keyword>
<evidence type="ECO:0000256" key="1">
    <source>
        <dbReference type="ARBA" id="ARBA00005194"/>
    </source>
</evidence>
<evidence type="ECO:0000256" key="3">
    <source>
        <dbReference type="ARBA" id="ARBA00012333"/>
    </source>
</evidence>
<dbReference type="Pfam" id="PF08541">
    <property type="entry name" value="ACP_syn_III_C"/>
    <property type="match status" value="1"/>
</dbReference>
<comment type="domain">
    <text evidence="10">The last Arg residue of the ACP-binding site is essential for the weak association between ACP/AcpP and FabH.</text>
</comment>
<organism evidence="13 14">
    <name type="scientific">Cetobacterium ceti</name>
    <dbReference type="NCBI Taxonomy" id="180163"/>
    <lineage>
        <taxon>Bacteria</taxon>
        <taxon>Fusobacteriati</taxon>
        <taxon>Fusobacteriota</taxon>
        <taxon>Fusobacteriia</taxon>
        <taxon>Fusobacteriales</taxon>
        <taxon>Fusobacteriaceae</taxon>
        <taxon>Cetobacterium</taxon>
    </lineage>
</organism>
<keyword evidence="6 10" id="KW-0276">Fatty acid metabolism</keyword>
<dbReference type="GO" id="GO:0033818">
    <property type="term" value="F:beta-ketoacyl-acyl-carrier-protein synthase III activity"/>
    <property type="evidence" value="ECO:0007669"/>
    <property type="project" value="UniProtKB-UniRule"/>
</dbReference>
<dbReference type="PANTHER" id="PTHR43091">
    <property type="entry name" value="3-OXOACYL-[ACYL-CARRIER-PROTEIN] SYNTHASE"/>
    <property type="match status" value="1"/>
</dbReference>
<keyword evidence="8 10" id="KW-0275">Fatty acid biosynthesis</keyword>
<dbReference type="UniPathway" id="UPA00094"/>
<comment type="catalytic activity">
    <reaction evidence="9">
        <text>malonyl-[ACP] + acetyl-CoA + H(+) = 3-oxobutanoyl-[ACP] + CO2 + CoA</text>
        <dbReference type="Rhea" id="RHEA:12080"/>
        <dbReference type="Rhea" id="RHEA-COMP:9623"/>
        <dbReference type="Rhea" id="RHEA-COMP:9625"/>
        <dbReference type="ChEBI" id="CHEBI:15378"/>
        <dbReference type="ChEBI" id="CHEBI:16526"/>
        <dbReference type="ChEBI" id="CHEBI:57287"/>
        <dbReference type="ChEBI" id="CHEBI:57288"/>
        <dbReference type="ChEBI" id="CHEBI:78449"/>
        <dbReference type="ChEBI" id="CHEBI:78450"/>
        <dbReference type="EC" id="2.3.1.180"/>
    </reaction>
    <physiologicalReaction direction="left-to-right" evidence="9">
        <dbReference type="Rhea" id="RHEA:12081"/>
    </physiologicalReaction>
</comment>
<dbReference type="Gene3D" id="3.40.47.10">
    <property type="match status" value="1"/>
</dbReference>
<dbReference type="NCBIfam" id="NF006829">
    <property type="entry name" value="PRK09352.1"/>
    <property type="match status" value="1"/>
</dbReference>